<feature type="region of interest" description="Disordered" evidence="1">
    <location>
        <begin position="348"/>
        <end position="371"/>
    </location>
</feature>
<dbReference type="AlphaFoldDB" id="Q234Y4"/>
<name>Q234Y4_TETTS</name>
<reference evidence="3" key="1">
    <citation type="journal article" date="2006" name="PLoS Biol.">
        <title>Macronuclear genome sequence of the ciliate Tetrahymena thermophila, a model eukaryote.</title>
        <authorList>
            <person name="Eisen J.A."/>
            <person name="Coyne R.S."/>
            <person name="Wu M."/>
            <person name="Wu D."/>
            <person name="Thiagarajan M."/>
            <person name="Wortman J.R."/>
            <person name="Badger J.H."/>
            <person name="Ren Q."/>
            <person name="Amedeo P."/>
            <person name="Jones K.M."/>
            <person name="Tallon L.J."/>
            <person name="Delcher A.L."/>
            <person name="Salzberg S.L."/>
            <person name="Silva J.C."/>
            <person name="Haas B.J."/>
            <person name="Majoros W.H."/>
            <person name="Farzad M."/>
            <person name="Carlton J.M."/>
            <person name="Smith R.K. Jr."/>
            <person name="Garg J."/>
            <person name="Pearlman R.E."/>
            <person name="Karrer K.M."/>
            <person name="Sun L."/>
            <person name="Manning G."/>
            <person name="Elde N.C."/>
            <person name="Turkewitz A.P."/>
            <person name="Asai D.J."/>
            <person name="Wilkes D.E."/>
            <person name="Wang Y."/>
            <person name="Cai H."/>
            <person name="Collins K."/>
            <person name="Stewart B.A."/>
            <person name="Lee S.R."/>
            <person name="Wilamowska K."/>
            <person name="Weinberg Z."/>
            <person name="Ruzzo W.L."/>
            <person name="Wloga D."/>
            <person name="Gaertig J."/>
            <person name="Frankel J."/>
            <person name="Tsao C.-C."/>
            <person name="Gorovsky M.A."/>
            <person name="Keeling P.J."/>
            <person name="Waller R.F."/>
            <person name="Patron N.J."/>
            <person name="Cherry J.M."/>
            <person name="Stover N.A."/>
            <person name="Krieger C.J."/>
            <person name="del Toro C."/>
            <person name="Ryder H.F."/>
            <person name="Williamson S.C."/>
            <person name="Barbeau R.A."/>
            <person name="Hamilton E.P."/>
            <person name="Orias E."/>
        </authorList>
    </citation>
    <scope>NUCLEOTIDE SEQUENCE [LARGE SCALE GENOMIC DNA]</scope>
    <source>
        <strain evidence="3">SB210</strain>
    </source>
</reference>
<gene>
    <name evidence="2" type="ORF">TTHERM_00095650</name>
</gene>
<evidence type="ECO:0000313" key="2">
    <source>
        <dbReference type="EMBL" id="EAR91869.3"/>
    </source>
</evidence>
<proteinExistence type="predicted"/>
<dbReference type="OrthoDB" id="302623at2759"/>
<dbReference type="Proteomes" id="UP000009168">
    <property type="component" value="Unassembled WGS sequence"/>
</dbReference>
<dbReference type="EMBL" id="GG662767">
    <property type="protein sequence ID" value="EAR91869.3"/>
    <property type="molecule type" value="Genomic_DNA"/>
</dbReference>
<protein>
    <submittedName>
        <fullName evidence="2">Uncharacterized protein</fullName>
    </submittedName>
</protein>
<dbReference type="HOGENOM" id="CLU_268011_0_0_1"/>
<keyword evidence="3" id="KW-1185">Reference proteome</keyword>
<organism evidence="2 3">
    <name type="scientific">Tetrahymena thermophila (strain SB210)</name>
    <dbReference type="NCBI Taxonomy" id="312017"/>
    <lineage>
        <taxon>Eukaryota</taxon>
        <taxon>Sar</taxon>
        <taxon>Alveolata</taxon>
        <taxon>Ciliophora</taxon>
        <taxon>Intramacronucleata</taxon>
        <taxon>Oligohymenophorea</taxon>
        <taxon>Hymenostomatida</taxon>
        <taxon>Tetrahymenina</taxon>
        <taxon>Tetrahymenidae</taxon>
        <taxon>Tetrahymena</taxon>
    </lineage>
</organism>
<evidence type="ECO:0000256" key="1">
    <source>
        <dbReference type="SAM" id="MobiDB-lite"/>
    </source>
</evidence>
<sequence>MGILSFDIFSSTFQFNLFQQQKAFLCYLIYLLYQYYDNQIQPTFRSQNFVQDFTSVELSNDLFAYQYRFNLTQNLDDIQEQQNLTYLVFVPYFQYTNYTENEFIYINPIKCQNPLLDGFNCLDFSLIQNYSLIKTQGNKIWSSIYLTIYTCQDAIIQFDLQLNCANEQEIYKMINDGSNILQIKLLSKQYNIASKQIQVNYRNSFTSLNQNEFMLTDFKLQMQQTSIKQGSIFQEETKFQSPISYSQIIQNFSRKDQINLNNNPALLELVIEMDEAVQFFFIQFPTFPEILAVCNSTLALMMCVGILGRYASSQLIKQEFLLLFLQNLYQETYLKLLSNEFNSESKKQIESQSQIEQQKEKQTPFQVDQPSKVPQFQSKLKQYLDQNNFSYIQQQSESRVFNFRNEQKNNIQNKSGFNFQNMISAVSQKDKSESEGYNKSFLSSNCQSFNQLENKKPINQNRGIKQQQNEYQSQKQQIPSSSNIEIPQNIQLLCKQSALTKDYEKKQQTTDLQTYQDPCNAKIFDENQKLKVLMDRNSAQRTLFSLQQMKQPMQKIKIPQITRSEFATIQKFRKRG</sequence>
<accession>Q234Y4</accession>
<evidence type="ECO:0000313" key="3">
    <source>
        <dbReference type="Proteomes" id="UP000009168"/>
    </source>
</evidence>
<dbReference type="RefSeq" id="XP_001012114.3">
    <property type="nucleotide sequence ID" value="XM_001012114.3"/>
</dbReference>
<dbReference type="KEGG" id="tet:TTHERM_00095650"/>
<dbReference type="GeneID" id="7831921"/>
<dbReference type="InParanoid" id="Q234Y4"/>